<evidence type="ECO:0000256" key="2">
    <source>
        <dbReference type="ARBA" id="ARBA00011177"/>
    </source>
</evidence>
<sequence>MEEGTHVTLSLLLFEHRKICFGDFECNALFEHNIELSDESVGLMVQKEEEHLPKDDYFKNLHDGHFNLSVRKQALDWMLKAHAYLGFGPWTIFLSVNYLDRFLSLFELPRNRNWISQLVAVACLSIAAKIGETKVPLSTRLQVGPPKFVFEAITIQTMELLVLSTLEWKMQALTPCSFIDYFISKINCEQHQMKSCLLKSYELMLSITKSNAGIDFLEFKSSEIAAAVAISVTRELEAKEIHKALSSLVMVKEERVLKCLEVMRDLSLVKISGNLTPFVSESPVCVLDGACTSSKTDKLTIGSSSNSSNLTPNTEKQSNAPLSHEIL</sequence>
<dbReference type="GO" id="GO:0051301">
    <property type="term" value="P:cell division"/>
    <property type="evidence" value="ECO:0007669"/>
    <property type="project" value="UniProtKB-KW"/>
</dbReference>
<evidence type="ECO:0000256" key="8">
    <source>
        <dbReference type="SAM" id="MobiDB-lite"/>
    </source>
</evidence>
<comment type="caution">
    <text evidence="10">The sequence shown here is derived from an EMBL/GenBank/DDBJ whole genome shotgun (WGS) entry which is preliminary data.</text>
</comment>
<evidence type="ECO:0000259" key="9">
    <source>
        <dbReference type="SMART" id="SM00385"/>
    </source>
</evidence>
<feature type="region of interest" description="Disordered" evidence="8">
    <location>
        <begin position="296"/>
        <end position="327"/>
    </location>
</feature>
<evidence type="ECO:0000313" key="10">
    <source>
        <dbReference type="EMBL" id="KAE9597965.1"/>
    </source>
</evidence>
<evidence type="ECO:0000256" key="4">
    <source>
        <dbReference type="ARBA" id="ARBA00023127"/>
    </source>
</evidence>
<proteinExistence type="inferred from homology"/>
<reference evidence="11" key="1">
    <citation type="journal article" date="2020" name="Nat. Commun.">
        <title>Genome sequence of the cluster root forming white lupin.</title>
        <authorList>
            <person name="Hufnagel B."/>
            <person name="Marques A."/>
            <person name="Soriano A."/>
            <person name="Marques L."/>
            <person name="Divol F."/>
            <person name="Doumas P."/>
            <person name="Sallet E."/>
            <person name="Mancinotti D."/>
            <person name="Carrere S."/>
            <person name="Marande W."/>
            <person name="Arribat S."/>
            <person name="Keller J."/>
            <person name="Huneau C."/>
            <person name="Blein T."/>
            <person name="Aime D."/>
            <person name="Laguerre M."/>
            <person name="Taylor J."/>
            <person name="Schubert V."/>
            <person name="Nelson M."/>
            <person name="Geu-Flores F."/>
            <person name="Crespi M."/>
            <person name="Gallardo-Guerrero K."/>
            <person name="Delaux P.-M."/>
            <person name="Salse J."/>
            <person name="Berges H."/>
            <person name="Guyot R."/>
            <person name="Gouzy J."/>
            <person name="Peret B."/>
        </authorList>
    </citation>
    <scope>NUCLEOTIDE SEQUENCE [LARGE SCALE GENOMIC DNA]</scope>
    <source>
        <strain evidence="11">cv. Amiga</strain>
    </source>
</reference>
<dbReference type="SUPFAM" id="SSF47954">
    <property type="entry name" value="Cyclin-like"/>
    <property type="match status" value="1"/>
</dbReference>
<dbReference type="EMBL" id="WOCE01000016">
    <property type="protein sequence ID" value="KAE9597965.1"/>
    <property type="molecule type" value="Genomic_DNA"/>
</dbReference>
<dbReference type="InterPro" id="IPR004367">
    <property type="entry name" value="Cyclin_C-dom"/>
</dbReference>
<comment type="subunit">
    <text evidence="2">Interacts with the CDC2 protein kinase to form a serine/threonine kinase holoenzyme complex also known as maturation promoting factor (MPF). The cyclin subunit imparts substrate specificity to the complex.</text>
</comment>
<dbReference type="CDD" id="cd20543">
    <property type="entry name" value="CYCLIN_AtCycD-like_rpt1"/>
    <property type="match status" value="1"/>
</dbReference>
<protein>
    <recommendedName>
        <fullName evidence="6">B-like cyclin</fullName>
    </recommendedName>
</protein>
<keyword evidence="4 7" id="KW-0195">Cyclin</keyword>
<keyword evidence="11" id="KW-1185">Reference proteome</keyword>
<dbReference type="CDD" id="cd20544">
    <property type="entry name" value="CYCLIN_AtCycD-like_rpt2"/>
    <property type="match status" value="1"/>
</dbReference>
<keyword evidence="5" id="KW-0131">Cell cycle</keyword>
<organism evidence="10 11">
    <name type="scientific">Lupinus albus</name>
    <name type="common">White lupine</name>
    <name type="synonym">Lupinus termis</name>
    <dbReference type="NCBI Taxonomy" id="3870"/>
    <lineage>
        <taxon>Eukaryota</taxon>
        <taxon>Viridiplantae</taxon>
        <taxon>Streptophyta</taxon>
        <taxon>Embryophyta</taxon>
        <taxon>Tracheophyta</taxon>
        <taxon>Spermatophyta</taxon>
        <taxon>Magnoliopsida</taxon>
        <taxon>eudicotyledons</taxon>
        <taxon>Gunneridae</taxon>
        <taxon>Pentapetalae</taxon>
        <taxon>rosids</taxon>
        <taxon>fabids</taxon>
        <taxon>Fabales</taxon>
        <taxon>Fabaceae</taxon>
        <taxon>Papilionoideae</taxon>
        <taxon>50 kb inversion clade</taxon>
        <taxon>genistoids sensu lato</taxon>
        <taxon>core genistoids</taxon>
        <taxon>Genisteae</taxon>
        <taxon>Lupinus</taxon>
    </lineage>
</organism>
<evidence type="ECO:0000256" key="7">
    <source>
        <dbReference type="RuleBase" id="RU000383"/>
    </source>
</evidence>
<name>A0A6A4P5H6_LUPAL</name>
<evidence type="ECO:0000256" key="3">
    <source>
        <dbReference type="ARBA" id="ARBA00022618"/>
    </source>
</evidence>
<dbReference type="Pfam" id="PF00134">
    <property type="entry name" value="Cyclin_N"/>
    <property type="match status" value="1"/>
</dbReference>
<evidence type="ECO:0000256" key="5">
    <source>
        <dbReference type="ARBA" id="ARBA00023306"/>
    </source>
</evidence>
<dbReference type="PROSITE" id="PS00292">
    <property type="entry name" value="CYCLINS"/>
    <property type="match status" value="1"/>
</dbReference>
<feature type="domain" description="Cyclin-like" evidence="9">
    <location>
        <begin position="76"/>
        <end position="164"/>
    </location>
</feature>
<accession>A0A6A4P5H6</accession>
<dbReference type="Proteomes" id="UP000447434">
    <property type="component" value="Chromosome 16"/>
</dbReference>
<comment type="similarity">
    <text evidence="1">Belongs to the cyclin family. Cyclin D subfamily.</text>
</comment>
<dbReference type="InterPro" id="IPR006671">
    <property type="entry name" value="Cyclin_N"/>
</dbReference>
<dbReference type="FunFam" id="1.10.472.10:FF:000040">
    <property type="entry name" value="D6-type cyclin"/>
    <property type="match status" value="1"/>
</dbReference>
<dbReference type="InterPro" id="IPR013763">
    <property type="entry name" value="Cyclin-like_dom"/>
</dbReference>
<dbReference type="Gene3D" id="1.10.472.10">
    <property type="entry name" value="Cyclin-like"/>
    <property type="match status" value="2"/>
</dbReference>
<gene>
    <name evidence="10" type="ORF">Lalb_Chr16g0392151</name>
</gene>
<keyword evidence="3" id="KW-0132">Cell division</keyword>
<evidence type="ECO:0000256" key="6">
    <source>
        <dbReference type="ARBA" id="ARBA00032263"/>
    </source>
</evidence>
<dbReference type="PANTHER" id="PTHR10177">
    <property type="entry name" value="CYCLINS"/>
    <property type="match status" value="1"/>
</dbReference>
<dbReference type="Pfam" id="PF02984">
    <property type="entry name" value="Cyclin_C"/>
    <property type="match status" value="1"/>
</dbReference>
<dbReference type="InterPro" id="IPR048258">
    <property type="entry name" value="Cyclins_cyclin-box"/>
</dbReference>
<dbReference type="InterPro" id="IPR039361">
    <property type="entry name" value="Cyclin"/>
</dbReference>
<dbReference type="InterPro" id="IPR036915">
    <property type="entry name" value="Cyclin-like_sf"/>
</dbReference>
<evidence type="ECO:0000256" key="1">
    <source>
        <dbReference type="ARBA" id="ARBA00009065"/>
    </source>
</evidence>
<evidence type="ECO:0000313" key="11">
    <source>
        <dbReference type="Proteomes" id="UP000447434"/>
    </source>
</evidence>
<dbReference type="AlphaFoldDB" id="A0A6A4P5H6"/>
<dbReference type="FunFam" id="1.10.472.10:FF:000060">
    <property type="entry name" value="D6-type cyclin"/>
    <property type="match status" value="1"/>
</dbReference>
<dbReference type="OrthoDB" id="5590282at2759"/>
<feature type="compositionally biased region" description="Polar residues" evidence="8">
    <location>
        <begin position="310"/>
        <end position="321"/>
    </location>
</feature>
<dbReference type="SMART" id="SM00385">
    <property type="entry name" value="CYCLIN"/>
    <property type="match status" value="1"/>
</dbReference>